<feature type="domain" description="ABC transmembrane type-1" evidence="13">
    <location>
        <begin position="202"/>
        <end position="479"/>
    </location>
</feature>
<dbReference type="GO" id="GO:0005524">
    <property type="term" value="F:ATP binding"/>
    <property type="evidence" value="ECO:0007669"/>
    <property type="project" value="UniProtKB-KW"/>
</dbReference>
<evidence type="ECO:0000256" key="1">
    <source>
        <dbReference type="ARBA" id="ARBA00004141"/>
    </source>
</evidence>
<dbReference type="SUPFAM" id="SSF52540">
    <property type="entry name" value="P-loop containing nucleoside triphosphate hydrolases"/>
    <property type="match status" value="2"/>
</dbReference>
<dbReference type="InterPro" id="IPR003439">
    <property type="entry name" value="ABC_transporter-like_ATP-bd"/>
</dbReference>
<dbReference type="InterPro" id="IPR036640">
    <property type="entry name" value="ABC1_TM_sf"/>
</dbReference>
<evidence type="ECO:0000313" key="15">
    <source>
        <dbReference type="Proteomes" id="UP001219525"/>
    </source>
</evidence>
<feature type="domain" description="ABC transporter" evidence="12">
    <location>
        <begin position="1157"/>
        <end position="1406"/>
    </location>
</feature>
<evidence type="ECO:0000256" key="4">
    <source>
        <dbReference type="ARBA" id="ARBA00022692"/>
    </source>
</evidence>
<dbReference type="GO" id="GO:0016020">
    <property type="term" value="C:membrane"/>
    <property type="evidence" value="ECO:0007669"/>
    <property type="project" value="UniProtKB-SubCell"/>
</dbReference>
<comment type="similarity">
    <text evidence="2">Belongs to the ABC transporter superfamily. ABCC family. Conjugate transporter (TC 3.A.1.208) subfamily.</text>
</comment>
<feature type="region of interest" description="Disordered" evidence="10">
    <location>
        <begin position="1"/>
        <end position="32"/>
    </location>
</feature>
<dbReference type="Gene3D" id="1.20.1560.10">
    <property type="entry name" value="ABC transporter type 1, transmembrane domain"/>
    <property type="match status" value="2"/>
</dbReference>
<dbReference type="InterPro" id="IPR011527">
    <property type="entry name" value="ABC1_TM_dom"/>
</dbReference>
<keyword evidence="8 11" id="KW-1133">Transmembrane helix</keyword>
<name>A0AAD6VQM2_9AGAR</name>
<feature type="transmembrane region" description="Helical" evidence="11">
    <location>
        <begin position="245"/>
        <end position="265"/>
    </location>
</feature>
<evidence type="ECO:0000256" key="8">
    <source>
        <dbReference type="ARBA" id="ARBA00022989"/>
    </source>
</evidence>
<reference evidence="14" key="1">
    <citation type="submission" date="2023-03" db="EMBL/GenBank/DDBJ databases">
        <title>Massive genome expansion in bonnet fungi (Mycena s.s.) driven by repeated elements and novel gene families across ecological guilds.</title>
        <authorList>
            <consortium name="Lawrence Berkeley National Laboratory"/>
            <person name="Harder C.B."/>
            <person name="Miyauchi S."/>
            <person name="Viragh M."/>
            <person name="Kuo A."/>
            <person name="Thoen E."/>
            <person name="Andreopoulos B."/>
            <person name="Lu D."/>
            <person name="Skrede I."/>
            <person name="Drula E."/>
            <person name="Henrissat B."/>
            <person name="Morin E."/>
            <person name="Kohler A."/>
            <person name="Barry K."/>
            <person name="LaButti K."/>
            <person name="Morin E."/>
            <person name="Salamov A."/>
            <person name="Lipzen A."/>
            <person name="Mereny Z."/>
            <person name="Hegedus B."/>
            <person name="Baldrian P."/>
            <person name="Stursova M."/>
            <person name="Weitz H."/>
            <person name="Taylor A."/>
            <person name="Grigoriev I.V."/>
            <person name="Nagy L.G."/>
            <person name="Martin F."/>
            <person name="Kauserud H."/>
        </authorList>
    </citation>
    <scope>NUCLEOTIDE SEQUENCE</scope>
    <source>
        <strain evidence="14">9144</strain>
    </source>
</reference>
<feature type="transmembrane region" description="Helical" evidence="11">
    <location>
        <begin position="980"/>
        <end position="999"/>
    </location>
</feature>
<keyword evidence="9 11" id="KW-0472">Membrane</keyword>
<dbReference type="CDD" id="cd18606">
    <property type="entry name" value="ABC_6TM_YOR1_D2_like"/>
    <property type="match status" value="1"/>
</dbReference>
<dbReference type="SMART" id="SM00382">
    <property type="entry name" value="AAA"/>
    <property type="match status" value="2"/>
</dbReference>
<evidence type="ECO:0000313" key="14">
    <source>
        <dbReference type="EMBL" id="KAJ7220102.1"/>
    </source>
</evidence>
<comment type="subcellular location">
    <subcellularLocation>
        <location evidence="1">Membrane</location>
        <topology evidence="1">Multi-pass membrane protein</topology>
    </subcellularLocation>
</comment>
<feature type="transmembrane region" description="Helical" evidence="11">
    <location>
        <begin position="322"/>
        <end position="352"/>
    </location>
</feature>
<protein>
    <submittedName>
        <fullName evidence="14">ABC protein</fullName>
    </submittedName>
</protein>
<sequence length="1409" mass="155717">MTISMSPAEKKGSTDSSSLDDDSLEKGEAKKDSSALQLDLGEELIRYRKKWWQIWIPAGVPPPPPATLDDAEMIPMVDASFFSKLTYTWITPIMVLGYQRTLQATDLWKVGPEQEAKYLSDKLEAAWERRVKAADDWNAGLADGRNNPPVFTRVVWVIKSLGSGLKYGSRHAALEQRWREVDGRREASLAWALNDMLGHLFWIGGVFKVLGDTGQLMGPILIRAIINFAKGRAAAREAGEPMPSVGRGVGMAFGLIGVVMLASVFQHQFFWRSMTTGVLARAALTASIYKRGVRLTGKARVTLTNSSILNHVSTDVTWTAPIQVTVCLIILLTQLGPSALAGFSLFVVIIPIMERIMARQYKTRGASMKFTDQRAKVLLEVLGSMRVVKYFCYEVPFLKKIYNIRTNEIRGIQKIQHSQSANIAMAFSLPVLASTLAFVAYTRVTTGFDIAIIFSSFSLFQLLRQPMMFLPRALSNIADARNALNRLERMFHAETLDDSPFRIDHAQEYALEVTDVSFEWESGAKERKASPNANAGKDDRATAGSGAAEKLKDMDAESQDEQPFRVQNVSMRIPRGTLAGIVGRVGSGKSSLIQGLIGEMRIVGGELSFGGKVAYCPQMAWIQNASLRDNVLFGQPFDSDRYWNIIETACLLPDLQLLPDGDLTEVSARKAIILLFSMTIVLNCILGINLSGGQKQRVNIARALYYSADVIIFDDPLSAVDANVGKSLFHNAILGLIQQGKTVILVTHALHFLSQCDYIYTLDGGRISEHGTYQALLDHKGEFACLDAEFGGGGAEEPVENLVTVTATVEELKFKSEKAAGTGKIEGKLITKERRTTGSVSWKIYASYIRAGRGYITLPLVIFAILGMQACQISNSYTLVWWQGNTFDKPFSFYQTLYAVLGVSQAMFMFLMGVSIDILSMAASKNLHHDSVHNILYAPMTFFGGVFGKDIDTIDNLLSIALVMSNMSSAIILISVLEHYFIIAAIVIAFGYSYFAAFYRASAHAMLRSVLYAHLSESLTGLPTIRSYGEIPRFIERNIYYIDLENRALFLTVTNQRWLAIRLDACGALMVFIVAVFAVVGVSGISAAQIGLVLTYTTQLTQMCNMVTRQSAELENYMNSVERVVHYSRKDLIPQEAAYESDKHHKPPPEWPNRGTIEFKNVEMRYRPGLPQVLHGISMSINAGEKIGVVGRTGAGKSSLALTLLRIVEFDGTILVDNVDISKIGLKDLRSNISIIPQDPTLFSGTVRTVLDPFNRYDDARLWDALRRSYLVDSGTSTPISSSDVDGQNPRHRIDLDTVVDIDGANLSVGERSLLSLARALVKDSKVVVLDEATASVDLKTDNQIQRTIQTQFKDKTLLCIALLDAGNIVELDTPLALFNRPESIFRGLCEKSNISSADIEKSILYDRD</sequence>
<keyword evidence="5" id="KW-0677">Repeat</keyword>
<feature type="region of interest" description="Disordered" evidence="10">
    <location>
        <begin position="524"/>
        <end position="562"/>
    </location>
</feature>
<dbReference type="InterPro" id="IPR050173">
    <property type="entry name" value="ABC_transporter_C-like"/>
</dbReference>
<dbReference type="Pfam" id="PF00005">
    <property type="entry name" value="ABC_tran"/>
    <property type="match status" value="2"/>
</dbReference>
<dbReference type="Proteomes" id="UP001219525">
    <property type="component" value="Unassembled WGS sequence"/>
</dbReference>
<dbReference type="InterPro" id="IPR017871">
    <property type="entry name" value="ABC_transporter-like_CS"/>
</dbReference>
<evidence type="ECO:0000256" key="6">
    <source>
        <dbReference type="ARBA" id="ARBA00022741"/>
    </source>
</evidence>
<feature type="transmembrane region" description="Helical" evidence="11">
    <location>
        <begin position="897"/>
        <end position="919"/>
    </location>
</feature>
<dbReference type="PANTHER" id="PTHR24223">
    <property type="entry name" value="ATP-BINDING CASSETTE SUB-FAMILY C"/>
    <property type="match status" value="1"/>
</dbReference>
<evidence type="ECO:0000256" key="11">
    <source>
        <dbReference type="SAM" id="Phobius"/>
    </source>
</evidence>
<keyword evidence="3" id="KW-0813">Transport</keyword>
<feature type="transmembrane region" description="Helical" evidence="11">
    <location>
        <begin position="855"/>
        <end position="877"/>
    </location>
</feature>
<dbReference type="InterPro" id="IPR027417">
    <property type="entry name" value="P-loop_NTPase"/>
</dbReference>
<dbReference type="Pfam" id="PF00664">
    <property type="entry name" value="ABC_membrane"/>
    <property type="match status" value="2"/>
</dbReference>
<feature type="domain" description="ABC transmembrane type-1" evidence="13">
    <location>
        <begin position="860"/>
        <end position="1116"/>
    </location>
</feature>
<evidence type="ECO:0000256" key="3">
    <source>
        <dbReference type="ARBA" id="ARBA00022448"/>
    </source>
</evidence>
<dbReference type="SUPFAM" id="SSF90123">
    <property type="entry name" value="ABC transporter transmembrane region"/>
    <property type="match status" value="2"/>
</dbReference>
<dbReference type="CDD" id="cd03250">
    <property type="entry name" value="ABCC_MRP_domain1"/>
    <property type="match status" value="1"/>
</dbReference>
<keyword evidence="4 11" id="KW-0812">Transmembrane</keyword>
<keyword evidence="7" id="KW-0067">ATP-binding</keyword>
<evidence type="ECO:0000256" key="7">
    <source>
        <dbReference type="ARBA" id="ARBA00022840"/>
    </source>
</evidence>
<dbReference type="InterPro" id="IPR003593">
    <property type="entry name" value="AAA+_ATPase"/>
</dbReference>
<accession>A0AAD6VQM2</accession>
<evidence type="ECO:0000256" key="9">
    <source>
        <dbReference type="ARBA" id="ARBA00023136"/>
    </source>
</evidence>
<keyword evidence="15" id="KW-1185">Reference proteome</keyword>
<dbReference type="FunFam" id="3.40.50.300:FF:000997">
    <property type="entry name" value="Multidrug resistance-associated protein 1"/>
    <property type="match status" value="1"/>
</dbReference>
<dbReference type="FunFam" id="1.20.1560.10:FF:000013">
    <property type="entry name" value="ABC transporter C family member 2"/>
    <property type="match status" value="1"/>
</dbReference>
<evidence type="ECO:0000259" key="13">
    <source>
        <dbReference type="PROSITE" id="PS50929"/>
    </source>
</evidence>
<dbReference type="EMBL" id="JARJCW010000010">
    <property type="protein sequence ID" value="KAJ7220102.1"/>
    <property type="molecule type" value="Genomic_DNA"/>
</dbReference>
<dbReference type="CDD" id="cd18597">
    <property type="entry name" value="ABC_6TM_YOR1_D1_like"/>
    <property type="match status" value="1"/>
</dbReference>
<evidence type="ECO:0000256" key="5">
    <source>
        <dbReference type="ARBA" id="ARBA00022737"/>
    </source>
</evidence>
<dbReference type="PANTHER" id="PTHR24223:SF456">
    <property type="entry name" value="MULTIDRUG RESISTANCE-ASSOCIATED PROTEIN LETHAL(2)03659"/>
    <property type="match status" value="1"/>
</dbReference>
<dbReference type="PROSITE" id="PS50893">
    <property type="entry name" value="ABC_TRANSPORTER_2"/>
    <property type="match status" value="2"/>
</dbReference>
<dbReference type="GO" id="GO:0140359">
    <property type="term" value="F:ABC-type transporter activity"/>
    <property type="evidence" value="ECO:0007669"/>
    <property type="project" value="InterPro"/>
</dbReference>
<feature type="domain" description="ABC transporter" evidence="12">
    <location>
        <begin position="551"/>
        <end position="789"/>
    </location>
</feature>
<evidence type="ECO:0000256" key="10">
    <source>
        <dbReference type="SAM" id="MobiDB-lite"/>
    </source>
</evidence>
<dbReference type="FunFam" id="3.40.50.300:FF:000630">
    <property type="entry name" value="ATP-binding cassette (ABC) transporter, putative"/>
    <property type="match status" value="1"/>
</dbReference>
<feature type="transmembrane region" description="Helical" evidence="11">
    <location>
        <begin position="1067"/>
        <end position="1096"/>
    </location>
</feature>
<evidence type="ECO:0000259" key="12">
    <source>
        <dbReference type="PROSITE" id="PS50893"/>
    </source>
</evidence>
<dbReference type="GO" id="GO:0016887">
    <property type="term" value="F:ATP hydrolysis activity"/>
    <property type="evidence" value="ECO:0007669"/>
    <property type="project" value="InterPro"/>
</dbReference>
<keyword evidence="6" id="KW-0547">Nucleotide-binding</keyword>
<dbReference type="Gene3D" id="3.40.50.300">
    <property type="entry name" value="P-loop containing nucleotide triphosphate hydrolases"/>
    <property type="match status" value="2"/>
</dbReference>
<dbReference type="PROSITE" id="PS00211">
    <property type="entry name" value="ABC_TRANSPORTER_1"/>
    <property type="match status" value="2"/>
</dbReference>
<organism evidence="14 15">
    <name type="scientific">Mycena pura</name>
    <dbReference type="NCBI Taxonomy" id="153505"/>
    <lineage>
        <taxon>Eukaryota</taxon>
        <taxon>Fungi</taxon>
        <taxon>Dikarya</taxon>
        <taxon>Basidiomycota</taxon>
        <taxon>Agaricomycotina</taxon>
        <taxon>Agaricomycetes</taxon>
        <taxon>Agaricomycetidae</taxon>
        <taxon>Agaricales</taxon>
        <taxon>Marasmiineae</taxon>
        <taxon>Mycenaceae</taxon>
        <taxon>Mycena</taxon>
    </lineage>
</organism>
<dbReference type="CDD" id="cd03244">
    <property type="entry name" value="ABCC_MRP_domain2"/>
    <property type="match status" value="1"/>
</dbReference>
<feature type="transmembrane region" description="Helical" evidence="11">
    <location>
        <begin position="420"/>
        <end position="441"/>
    </location>
</feature>
<evidence type="ECO:0000256" key="2">
    <source>
        <dbReference type="ARBA" id="ARBA00009726"/>
    </source>
</evidence>
<proteinExistence type="inferred from homology"/>
<dbReference type="PROSITE" id="PS50929">
    <property type="entry name" value="ABC_TM1F"/>
    <property type="match status" value="2"/>
</dbReference>
<gene>
    <name evidence="14" type="ORF">GGX14DRAFT_433264</name>
</gene>
<comment type="caution">
    <text evidence="14">The sequence shown here is derived from an EMBL/GenBank/DDBJ whole genome shotgun (WGS) entry which is preliminary data.</text>
</comment>
<feature type="transmembrane region" description="Helical" evidence="11">
    <location>
        <begin position="957"/>
        <end position="974"/>
    </location>
</feature>